<comment type="caution">
    <text evidence="2">The sequence shown here is derived from an EMBL/GenBank/DDBJ whole genome shotgun (WGS) entry which is preliminary data.</text>
</comment>
<dbReference type="PANTHER" id="PTHR43031">
    <property type="entry name" value="FAD-DEPENDENT OXIDOREDUCTASE"/>
    <property type="match status" value="1"/>
</dbReference>
<evidence type="ECO:0000313" key="2">
    <source>
        <dbReference type="EMBL" id="GAI34495.1"/>
    </source>
</evidence>
<gene>
    <name evidence="2" type="ORF">S06H3_47483</name>
</gene>
<dbReference type="InterPro" id="IPR050229">
    <property type="entry name" value="GlpE_sulfurtransferase"/>
</dbReference>
<dbReference type="EMBL" id="BARV01029828">
    <property type="protein sequence ID" value="GAI34495.1"/>
    <property type="molecule type" value="Genomic_DNA"/>
</dbReference>
<dbReference type="Gene3D" id="3.40.250.10">
    <property type="entry name" value="Rhodanese-like domain"/>
    <property type="match status" value="1"/>
</dbReference>
<dbReference type="Pfam" id="PF00581">
    <property type="entry name" value="Rhodanese"/>
    <property type="match status" value="1"/>
</dbReference>
<sequence length="136" mass="15267">MIKHWRATLKLLSSLGKSEEFEWSEITVDELFERVNSDQPPLLIDVRSPKEFNEGYGHLPNARSIPVLKIESHLEDLESFKEKEIVTMCPGGGLSLVAVDILEKAGFKDVKSLKGGTDLWHQSGYPTTIPNMDEGE</sequence>
<evidence type="ECO:0000259" key="1">
    <source>
        <dbReference type="PROSITE" id="PS50206"/>
    </source>
</evidence>
<dbReference type="CDD" id="cd00158">
    <property type="entry name" value="RHOD"/>
    <property type="match status" value="1"/>
</dbReference>
<dbReference type="InterPro" id="IPR001763">
    <property type="entry name" value="Rhodanese-like_dom"/>
</dbReference>
<dbReference type="PROSITE" id="PS50206">
    <property type="entry name" value="RHODANESE_3"/>
    <property type="match status" value="1"/>
</dbReference>
<reference evidence="2" key="1">
    <citation type="journal article" date="2014" name="Front. Microbiol.">
        <title>High frequency of phylogenetically diverse reductive dehalogenase-homologous genes in deep subseafloor sedimentary metagenomes.</title>
        <authorList>
            <person name="Kawai M."/>
            <person name="Futagami T."/>
            <person name="Toyoda A."/>
            <person name="Takaki Y."/>
            <person name="Nishi S."/>
            <person name="Hori S."/>
            <person name="Arai W."/>
            <person name="Tsubouchi T."/>
            <person name="Morono Y."/>
            <person name="Uchiyama I."/>
            <person name="Ito T."/>
            <person name="Fujiyama A."/>
            <person name="Inagaki F."/>
            <person name="Takami H."/>
        </authorList>
    </citation>
    <scope>NUCLEOTIDE SEQUENCE</scope>
    <source>
        <strain evidence="2">Expedition CK06-06</strain>
    </source>
</reference>
<dbReference type="InterPro" id="IPR036873">
    <property type="entry name" value="Rhodanese-like_dom_sf"/>
</dbReference>
<proteinExistence type="predicted"/>
<dbReference type="SMART" id="SM00450">
    <property type="entry name" value="RHOD"/>
    <property type="match status" value="1"/>
</dbReference>
<dbReference type="PANTHER" id="PTHR43031:SF1">
    <property type="entry name" value="PYRIDINE NUCLEOTIDE-DISULPHIDE OXIDOREDUCTASE"/>
    <property type="match status" value="1"/>
</dbReference>
<name>X1P672_9ZZZZ</name>
<protein>
    <recommendedName>
        <fullName evidence="1">Rhodanese domain-containing protein</fullName>
    </recommendedName>
</protein>
<dbReference type="AlphaFoldDB" id="X1P672"/>
<accession>X1P672</accession>
<dbReference type="SUPFAM" id="SSF52821">
    <property type="entry name" value="Rhodanese/Cell cycle control phosphatase"/>
    <property type="match status" value="1"/>
</dbReference>
<feature type="domain" description="Rhodanese" evidence="1">
    <location>
        <begin position="37"/>
        <end position="129"/>
    </location>
</feature>
<organism evidence="2">
    <name type="scientific">marine sediment metagenome</name>
    <dbReference type="NCBI Taxonomy" id="412755"/>
    <lineage>
        <taxon>unclassified sequences</taxon>
        <taxon>metagenomes</taxon>
        <taxon>ecological metagenomes</taxon>
    </lineage>
</organism>